<dbReference type="PANTHER" id="PTHR35304">
    <property type="entry name" value="OS05G0120300 PROTEIN-RELATED"/>
    <property type="match status" value="1"/>
</dbReference>
<gene>
    <name evidence="2" type="ORF">ZIOFF_058113</name>
</gene>
<dbReference type="Proteomes" id="UP000734854">
    <property type="component" value="Unassembled WGS sequence"/>
</dbReference>
<evidence type="ECO:0000313" key="3">
    <source>
        <dbReference type="Proteomes" id="UP000734854"/>
    </source>
</evidence>
<accession>A0A8J5FDX8</accession>
<comment type="caution">
    <text evidence="2">The sequence shown here is derived from an EMBL/GenBank/DDBJ whole genome shotgun (WGS) entry which is preliminary data.</text>
</comment>
<name>A0A8J5FDX8_ZINOF</name>
<protein>
    <submittedName>
        <fullName evidence="2">Uncharacterized protein</fullName>
    </submittedName>
</protein>
<sequence length="192" mass="21129">MSSGCKSSLSCIDAHAPVRATYVNLYKWPESDAEFVKSVTSGRRGTILDGSAKGINLHGRRKWSAEPAVVDGFSCRQIYLRSYTFSKKETVPEKTLRCLGRAKERAAAFPFLQPKSEHTASGVTGGSASKKQIKTTKRTRKKKKKACVTASKLREVSYATLYFIFRRLLSCTASVDAIIKLSVARFCAFSAA</sequence>
<feature type="compositionally biased region" description="Basic residues" evidence="1">
    <location>
        <begin position="131"/>
        <end position="140"/>
    </location>
</feature>
<dbReference type="AlphaFoldDB" id="A0A8J5FDX8"/>
<keyword evidence="3" id="KW-1185">Reference proteome</keyword>
<reference evidence="2 3" key="1">
    <citation type="submission" date="2020-08" db="EMBL/GenBank/DDBJ databases">
        <title>Plant Genome Project.</title>
        <authorList>
            <person name="Zhang R.-G."/>
        </authorList>
    </citation>
    <scope>NUCLEOTIDE SEQUENCE [LARGE SCALE GENOMIC DNA]</scope>
    <source>
        <tissue evidence="2">Rhizome</tissue>
    </source>
</reference>
<organism evidence="2 3">
    <name type="scientific">Zingiber officinale</name>
    <name type="common">Ginger</name>
    <name type="synonym">Amomum zingiber</name>
    <dbReference type="NCBI Taxonomy" id="94328"/>
    <lineage>
        <taxon>Eukaryota</taxon>
        <taxon>Viridiplantae</taxon>
        <taxon>Streptophyta</taxon>
        <taxon>Embryophyta</taxon>
        <taxon>Tracheophyta</taxon>
        <taxon>Spermatophyta</taxon>
        <taxon>Magnoliopsida</taxon>
        <taxon>Liliopsida</taxon>
        <taxon>Zingiberales</taxon>
        <taxon>Zingiberaceae</taxon>
        <taxon>Zingiber</taxon>
    </lineage>
</organism>
<proteinExistence type="predicted"/>
<evidence type="ECO:0000256" key="1">
    <source>
        <dbReference type="SAM" id="MobiDB-lite"/>
    </source>
</evidence>
<dbReference type="PANTHER" id="PTHR35304:SF1">
    <property type="entry name" value="OS05G0120300 PROTEIN"/>
    <property type="match status" value="1"/>
</dbReference>
<evidence type="ECO:0000313" key="2">
    <source>
        <dbReference type="EMBL" id="KAG6481509.1"/>
    </source>
</evidence>
<feature type="region of interest" description="Disordered" evidence="1">
    <location>
        <begin position="118"/>
        <end position="140"/>
    </location>
</feature>
<feature type="compositionally biased region" description="Polar residues" evidence="1">
    <location>
        <begin position="119"/>
        <end position="129"/>
    </location>
</feature>
<dbReference type="EMBL" id="JACMSC010000016">
    <property type="protein sequence ID" value="KAG6481509.1"/>
    <property type="molecule type" value="Genomic_DNA"/>
</dbReference>